<keyword evidence="3" id="KW-1185">Reference proteome</keyword>
<sequence length="530" mass="58084">MTTILNSALWHTCVLIATGLWLYAVPLLSYGLEMSVPAGVQDIGKKLQLKSTLSGIPEGTESQLRSTCMRSRIQSIDTATSGRTIDVWVNFEPTIRQGGMVEFESVSPINHALVQLELVSECPLLTFTSRWTLIMNQNQSVPEQTTETGNTKLASNNFDPASSSILAKSRISPTRRINLTPAYDAPNSTPNVVEKHMAESVAVNESQADTPIKSTDEPIRIASLGTNLIGNGLIESRKGTGSSHSGLGLNDEQSIGSIGALGLSQLHLMALATGLLILTVLIYLTRKYRLFGGASIRKGRPSGPSSMHEPQLTEFRHNAELDTSLKNPVNEVSHSPEVFGQDRFLESLIAHDEDSTFQNEMASPPHTDDTNLQDVSSRSSLKISLELINRADSRKWNLPEAYHGLIEQRNRSLEQSKMTEALILRSQIGLVELAFQDAKQGGSTQSQTALDLLMLVLGEHLYDAEVYPSLGVPDVVKSHVRAKMCEISGADLRQLLRENLVNLNTQVNSSALCFHLDAWREFLSEEGMLS</sequence>
<dbReference type="EMBL" id="JANKHG010000017">
    <property type="protein sequence ID" value="MCR2746994.1"/>
    <property type="molecule type" value="Genomic_DNA"/>
</dbReference>
<keyword evidence="1" id="KW-0472">Membrane</keyword>
<protein>
    <submittedName>
        <fullName evidence="2">Uncharacterized protein</fullName>
    </submittedName>
</protein>
<name>A0ABT1XJC8_9BURK</name>
<feature type="transmembrane region" description="Helical" evidence="1">
    <location>
        <begin position="12"/>
        <end position="32"/>
    </location>
</feature>
<dbReference type="RefSeq" id="WP_257512198.1">
    <property type="nucleotide sequence ID" value="NZ_JANKHG010000017.1"/>
</dbReference>
<dbReference type="Proteomes" id="UP001165267">
    <property type="component" value="Unassembled WGS sequence"/>
</dbReference>
<accession>A0ABT1XJC8</accession>
<keyword evidence="1" id="KW-1133">Transmembrane helix</keyword>
<evidence type="ECO:0000313" key="2">
    <source>
        <dbReference type="EMBL" id="MCR2746994.1"/>
    </source>
</evidence>
<keyword evidence="1" id="KW-0812">Transmembrane</keyword>
<feature type="transmembrane region" description="Helical" evidence="1">
    <location>
        <begin position="266"/>
        <end position="284"/>
    </location>
</feature>
<organism evidence="2 3">
    <name type="scientific">Limnobacter parvus</name>
    <dbReference type="NCBI Taxonomy" id="2939690"/>
    <lineage>
        <taxon>Bacteria</taxon>
        <taxon>Pseudomonadati</taxon>
        <taxon>Pseudomonadota</taxon>
        <taxon>Betaproteobacteria</taxon>
        <taxon>Burkholderiales</taxon>
        <taxon>Burkholderiaceae</taxon>
        <taxon>Limnobacter</taxon>
    </lineage>
</organism>
<proteinExistence type="predicted"/>
<comment type="caution">
    <text evidence="2">The sequence shown here is derived from an EMBL/GenBank/DDBJ whole genome shotgun (WGS) entry which is preliminary data.</text>
</comment>
<gene>
    <name evidence="2" type="ORF">NSP04_10070</name>
</gene>
<evidence type="ECO:0000256" key="1">
    <source>
        <dbReference type="SAM" id="Phobius"/>
    </source>
</evidence>
<evidence type="ECO:0000313" key="3">
    <source>
        <dbReference type="Proteomes" id="UP001165267"/>
    </source>
</evidence>
<reference evidence="2" key="1">
    <citation type="submission" date="2022-07" db="EMBL/GenBank/DDBJ databases">
        <authorList>
            <person name="Xamxidin M."/>
        </authorList>
    </citation>
    <scope>NUCLEOTIDE SEQUENCE</scope>
    <source>
        <strain evidence="2">YS8-69</strain>
    </source>
</reference>